<proteinExistence type="predicted"/>
<evidence type="ECO:0000313" key="1">
    <source>
        <dbReference type="EMBL" id="MCJ8747548.1"/>
    </source>
</evidence>
<organism evidence="1 2">
    <name type="scientific">Pangasius djambal</name>
    <dbReference type="NCBI Taxonomy" id="1691987"/>
    <lineage>
        <taxon>Eukaryota</taxon>
        <taxon>Metazoa</taxon>
        <taxon>Chordata</taxon>
        <taxon>Craniata</taxon>
        <taxon>Vertebrata</taxon>
        <taxon>Euteleostomi</taxon>
        <taxon>Actinopterygii</taxon>
        <taxon>Neopterygii</taxon>
        <taxon>Teleostei</taxon>
        <taxon>Ostariophysi</taxon>
        <taxon>Siluriformes</taxon>
        <taxon>Pangasiidae</taxon>
        <taxon>Pangasius</taxon>
    </lineage>
</organism>
<sequence length="968" mass="110920">MNGILSPWPHMDRPGVARWLPWYPGVQARHSVASAAPLSSQSRCAATGSTVQIRCSFTTRDHLSVTQREWYRVQSSEREPQDLSKDPQYSGRVSVRTGWSDCDLTLSDVRVSDSGVYNFRFKKQSSDWISASSGVYLTVTDLKVTVSDSYNRNKTLSCNTTCTLSNKPTYIWYKNGQRVTDQDRNELSVSSEDAGSYSCAVRGHEEFRSPAVCVFDEKSCWSMTYSTQTICSLISSSVDMHSYYTFPDHYEVTKVFWFIKEQAAGKSVDVREDEEYQGRVQYTQNSQNNCSLRITNLRERDAQTYRFRFFTDRDKYTGQPGVILSVTDLKVTVSDSDSSYKTLSCNTTCNLSNKTIYIWYKNGQHVTYTNRNELSVKSVDAGSYSCSVRGHEELRSPAVCVLDEKSCWSVTYSTQTICSLIGSSVDMHSYYTFPDHYKVTEVFWFIKEQADGKSVDVREDEEYQGRVQYTHSSQNNCSLRITNLTERDAQTYRFRFNTDGGNYTGEPGVSLSVTDLKITLPYWSDKFMSCFTTCFLSNNPTYIWYKNGQRVSDCKSASCSVAAVSGAVSYSCAVEGHDSLLSPPVYSPKNTSAVVLSSGDTVEGGSVTLSCSSDANPPVLTYSWFKQRADADTLLTTGQNYSISSISSQHSGLYYCTAHNQLGRHHSTPIHVDVLGDEEVMGKFGVKERNLEGQMVVDFAKRMDMAVVNTYFQKREEHRVTYKSGGRSTQVDYILCRRGGLKEISDCKVVVGESVARQHRMVVCRMTLMVCKKKRSKIEIEKKTKWWKLKKEECSEEFRQKLRQALGGQVELPDDWETTAEVIRVTGRKVLGVSSGRRKEDKESWWWNEEVQDSIQRKRVAKKKWDMDRTEENRQECKELQRRVKREVSKAKQEAYDELYTRLDTRGGQKDLYRLARQRDRDGKDVQQVRVIKDRDGRVLTSEESVQRRWKEYFEELMNEENERGKKE</sequence>
<comment type="caution">
    <text evidence="1">The sequence shown here is derived from an EMBL/GenBank/DDBJ whole genome shotgun (WGS) entry which is preliminary data.</text>
</comment>
<reference evidence="1" key="1">
    <citation type="submission" date="2020-02" db="EMBL/GenBank/DDBJ databases">
        <title>Genome sequencing of the panga catfish, Pangasius djambal.</title>
        <authorList>
            <person name="Wen M."/>
            <person name="Zahm M."/>
            <person name="Roques C."/>
            <person name="Cabau C."/>
            <person name="Klopp C."/>
            <person name="Donnadieu C."/>
            <person name="Jouanno E."/>
            <person name="Avarre J.-C."/>
            <person name="Campet M."/>
            <person name="Ha T."/>
            <person name="Dugue R."/>
            <person name="Lampietro C."/>
            <person name="Louis A."/>
            <person name="Herpin A."/>
            <person name="Echchiki A."/>
            <person name="Berthelot C."/>
            <person name="Parey E."/>
            <person name="Roest-Crollius H."/>
            <person name="Braasch I."/>
            <person name="Postlethwait J.H."/>
            <person name="Bobe J."/>
            <person name="Montfort J."/>
            <person name="Bouchez O."/>
            <person name="Begum T."/>
            <person name="Schartl M."/>
            <person name="Gustiano R."/>
            <person name="Guiguen Y."/>
        </authorList>
    </citation>
    <scope>NUCLEOTIDE SEQUENCE</scope>
    <source>
        <strain evidence="1">Pdj_M5554</strain>
    </source>
</reference>
<dbReference type="EMBL" id="CM040999">
    <property type="protein sequence ID" value="MCJ8747548.1"/>
    <property type="molecule type" value="Genomic_DNA"/>
</dbReference>
<gene>
    <name evidence="1" type="ORF">PDJAM_G00154810</name>
</gene>
<dbReference type="Proteomes" id="UP000830395">
    <property type="component" value="Chromosome 25"/>
</dbReference>
<keyword evidence="2" id="KW-1185">Reference proteome</keyword>
<accession>A0ACC5ZJ64</accession>
<evidence type="ECO:0000313" key="2">
    <source>
        <dbReference type="Proteomes" id="UP000830395"/>
    </source>
</evidence>
<name>A0ACC5ZJ64_9TELE</name>
<protein>
    <submittedName>
        <fullName evidence="1">Uncharacterized protein</fullName>
    </submittedName>
</protein>